<dbReference type="AlphaFoldDB" id="A0A0S7WW40"/>
<evidence type="ECO:0000313" key="2">
    <source>
        <dbReference type="EMBL" id="KPJ54430.1"/>
    </source>
</evidence>
<dbReference type="EMBL" id="LIZS01000002">
    <property type="protein sequence ID" value="KPJ54430.1"/>
    <property type="molecule type" value="Genomic_DNA"/>
</dbReference>
<organism evidence="2 3">
    <name type="scientific">candidate division TA06 bacterium DG_24</name>
    <dbReference type="NCBI Taxonomy" id="1703770"/>
    <lineage>
        <taxon>Bacteria</taxon>
        <taxon>Bacteria division TA06</taxon>
    </lineage>
</organism>
<name>A0A0S7WW40_UNCT6</name>
<accession>A0A0S7WW40</accession>
<keyword evidence="1" id="KW-1133">Transmembrane helix</keyword>
<gene>
    <name evidence="2" type="ORF">AMJ39_00430</name>
</gene>
<protein>
    <submittedName>
        <fullName evidence="2">Uncharacterized protein</fullName>
    </submittedName>
</protein>
<keyword evidence="1" id="KW-0812">Transmembrane</keyword>
<feature type="transmembrane region" description="Helical" evidence="1">
    <location>
        <begin position="15"/>
        <end position="34"/>
    </location>
</feature>
<evidence type="ECO:0000313" key="3">
    <source>
        <dbReference type="Proteomes" id="UP000052008"/>
    </source>
</evidence>
<keyword evidence="1" id="KW-0472">Membrane</keyword>
<proteinExistence type="predicted"/>
<sequence length="277" mass="30448">MIRFFERLQSIDRRVVFLFVAICVVLPFLFPFRLPVAVGRSTRGLFDEIEGLPEGSIVMLAGDYSPDGMPELQPMTLAVYRHCFSRNLRVISVCLWPEGPPLVEAAHQQVAAEYGKEYGVDYVNLGYTTGGPNAMVEMGTSIPGLFPRDFYLTPVEELPLMRKISNFADIAFLVSISAGTPGTREWVQQVQSRFDVPMGAGVTAVSAPNFYPYMESGQLLGLLGGMAGAAEYEILIEQPGTAARGMDAQSAVHLLIILFVVLGNISYLLSRRRESEA</sequence>
<evidence type="ECO:0000256" key="1">
    <source>
        <dbReference type="SAM" id="Phobius"/>
    </source>
</evidence>
<dbReference type="Proteomes" id="UP000052008">
    <property type="component" value="Unassembled WGS sequence"/>
</dbReference>
<comment type="caution">
    <text evidence="2">The sequence shown here is derived from an EMBL/GenBank/DDBJ whole genome shotgun (WGS) entry which is preliminary data.</text>
</comment>
<reference evidence="2 3" key="1">
    <citation type="journal article" date="2015" name="Microbiome">
        <title>Genomic resolution of linkages in carbon, nitrogen, and sulfur cycling among widespread estuary sediment bacteria.</title>
        <authorList>
            <person name="Baker B.J."/>
            <person name="Lazar C.S."/>
            <person name="Teske A.P."/>
            <person name="Dick G.J."/>
        </authorList>
    </citation>
    <scope>NUCLEOTIDE SEQUENCE [LARGE SCALE GENOMIC DNA]</scope>
    <source>
        <strain evidence="2">DG_24</strain>
    </source>
</reference>
<feature type="transmembrane region" description="Helical" evidence="1">
    <location>
        <begin position="251"/>
        <end position="269"/>
    </location>
</feature>
<dbReference type="STRING" id="1703770.AMJ39_00430"/>